<feature type="compositionally biased region" description="Polar residues" evidence="7">
    <location>
        <begin position="431"/>
        <end position="441"/>
    </location>
</feature>
<evidence type="ECO:0000256" key="2">
    <source>
        <dbReference type="ARBA" id="ARBA00022574"/>
    </source>
</evidence>
<dbReference type="Proteomes" id="UP000192596">
    <property type="component" value="Unassembled WGS sequence"/>
</dbReference>
<name>A0A1V8T2T9_9PEZI</name>
<protein>
    <submittedName>
        <fullName evidence="8">Uncharacterized protein</fullName>
    </submittedName>
</protein>
<dbReference type="SMART" id="SM00320">
    <property type="entry name" value="WD40"/>
    <property type="match status" value="3"/>
</dbReference>
<reference evidence="9" key="1">
    <citation type="submission" date="2017-03" db="EMBL/GenBank/DDBJ databases">
        <title>Genomes of endolithic fungi from Antarctica.</title>
        <authorList>
            <person name="Coleine C."/>
            <person name="Masonjones S."/>
            <person name="Stajich J.E."/>
        </authorList>
    </citation>
    <scope>NUCLEOTIDE SEQUENCE [LARGE SCALE GENOMIC DNA]</scope>
    <source>
        <strain evidence="9">CCFEE 5527</strain>
    </source>
</reference>
<feature type="region of interest" description="Disordered" evidence="7">
    <location>
        <begin position="369"/>
        <end position="441"/>
    </location>
</feature>
<keyword evidence="9" id="KW-1185">Reference proteome</keyword>
<feature type="compositionally biased region" description="Low complexity" evidence="7">
    <location>
        <begin position="416"/>
        <end position="430"/>
    </location>
</feature>
<dbReference type="Gene3D" id="2.130.10.10">
    <property type="entry name" value="YVTN repeat-like/Quinoprotein amine dehydrogenase"/>
    <property type="match status" value="1"/>
</dbReference>
<dbReference type="OrthoDB" id="7318948at2759"/>
<organism evidence="8 9">
    <name type="scientific">Cryoendolithus antarcticus</name>
    <dbReference type="NCBI Taxonomy" id="1507870"/>
    <lineage>
        <taxon>Eukaryota</taxon>
        <taxon>Fungi</taxon>
        <taxon>Dikarya</taxon>
        <taxon>Ascomycota</taxon>
        <taxon>Pezizomycotina</taxon>
        <taxon>Dothideomycetes</taxon>
        <taxon>Dothideomycetidae</taxon>
        <taxon>Cladosporiales</taxon>
        <taxon>Cladosporiaceae</taxon>
        <taxon>Cryoendolithus</taxon>
    </lineage>
</organism>
<keyword evidence="2 6" id="KW-0853">WD repeat</keyword>
<accession>A0A1V8T2T9</accession>
<feature type="compositionally biased region" description="Basic residues" evidence="7">
    <location>
        <begin position="383"/>
        <end position="393"/>
    </location>
</feature>
<feature type="repeat" description="WD" evidence="6">
    <location>
        <begin position="134"/>
        <end position="169"/>
    </location>
</feature>
<dbReference type="InterPro" id="IPR019775">
    <property type="entry name" value="WD40_repeat_CS"/>
</dbReference>
<dbReference type="EMBL" id="NAJO01000019">
    <property type="protein sequence ID" value="OQO05528.1"/>
    <property type="molecule type" value="Genomic_DNA"/>
</dbReference>
<sequence>MPEVFPSILWCGKLGATGDAEASQEIFDVRFWPHESPDGNSVFALVGGRNVSQTPEKSEIIAHGKQVFVCRTKLNADPPFEITRWWRDADPARSLNSICWTQDHHGRPLLCAAGLMPKSILIYDVEHDKVARTISGHGKAINDLQTCPTKPSVIASASEDYTVRLWNLDAKYEKQPCIAILAGQGHKQPLLALAFHPNGRWLLSSAMDTAIALWAIPTEAEVNEAYARDQEPLLVTYPAFITEEVHFNFVDSLDWYGDLILSRAARGSNDKSVRNEILLWQIDGFDSDAPAPAKPAVPYPGLYTRSAFHHTPESRGFHRLLTFKTDHTSRFYHRFGFLHRPETNTRPILVMGTEESKYLFWDLQRCEEGEEPGEYPRPTRGAKSVRGRPKKLRGGASALDRLGGLRRESSVASSEGTGPPNTSSPSPNNTLAAPTSTSVSNAAVTPGGRRFMLDDPFTPLKPHLEVLADTTLSSREHFATNQLSWSADGKWLVGTGDRGMITVFYREQVA</sequence>
<proteinExistence type="inferred from homology"/>
<dbReference type="PROSITE" id="PS50082">
    <property type="entry name" value="WD_REPEATS_2"/>
    <property type="match status" value="2"/>
</dbReference>
<dbReference type="Pfam" id="PF00400">
    <property type="entry name" value="WD40"/>
    <property type="match status" value="2"/>
</dbReference>
<evidence type="ECO:0000256" key="1">
    <source>
        <dbReference type="ARBA" id="ARBA00008075"/>
    </source>
</evidence>
<dbReference type="AlphaFoldDB" id="A0A1V8T2T9"/>
<dbReference type="InterPro" id="IPR036322">
    <property type="entry name" value="WD40_repeat_dom_sf"/>
</dbReference>
<evidence type="ECO:0000256" key="6">
    <source>
        <dbReference type="PROSITE-ProRule" id="PRU00221"/>
    </source>
</evidence>
<evidence type="ECO:0000313" key="8">
    <source>
        <dbReference type="EMBL" id="OQO05528.1"/>
    </source>
</evidence>
<dbReference type="STRING" id="1507870.A0A1V8T2T9"/>
<keyword evidence="5" id="KW-0804">Transcription</keyword>
<dbReference type="InterPro" id="IPR001680">
    <property type="entry name" value="WD40_rpt"/>
</dbReference>
<dbReference type="PANTHER" id="PTHR10253">
    <property type="entry name" value="POLYCOMB PROTEIN"/>
    <property type="match status" value="1"/>
</dbReference>
<comment type="caution">
    <text evidence="8">The sequence shown here is derived from an EMBL/GenBank/DDBJ whole genome shotgun (WGS) entry which is preliminary data.</text>
</comment>
<comment type="similarity">
    <text evidence="1">Belongs to the WD repeat ESC family.</text>
</comment>
<keyword evidence="3" id="KW-0677">Repeat</keyword>
<evidence type="ECO:0000256" key="5">
    <source>
        <dbReference type="ARBA" id="ARBA00023163"/>
    </source>
</evidence>
<evidence type="ECO:0000313" key="9">
    <source>
        <dbReference type="Proteomes" id="UP000192596"/>
    </source>
</evidence>
<evidence type="ECO:0000256" key="3">
    <source>
        <dbReference type="ARBA" id="ARBA00022737"/>
    </source>
</evidence>
<feature type="repeat" description="WD" evidence="6">
    <location>
        <begin position="183"/>
        <end position="224"/>
    </location>
</feature>
<dbReference type="InParanoid" id="A0A1V8T2T9"/>
<dbReference type="InterPro" id="IPR051243">
    <property type="entry name" value="PcG_WD-repeat"/>
</dbReference>
<evidence type="ECO:0000256" key="4">
    <source>
        <dbReference type="ARBA" id="ARBA00023015"/>
    </source>
</evidence>
<gene>
    <name evidence="8" type="ORF">B0A48_09298</name>
</gene>
<dbReference type="PROSITE" id="PS00678">
    <property type="entry name" value="WD_REPEATS_1"/>
    <property type="match status" value="1"/>
</dbReference>
<dbReference type="SUPFAM" id="SSF50978">
    <property type="entry name" value="WD40 repeat-like"/>
    <property type="match status" value="1"/>
</dbReference>
<keyword evidence="4" id="KW-0805">Transcription regulation</keyword>
<dbReference type="InterPro" id="IPR015943">
    <property type="entry name" value="WD40/YVTN_repeat-like_dom_sf"/>
</dbReference>
<evidence type="ECO:0000256" key="7">
    <source>
        <dbReference type="SAM" id="MobiDB-lite"/>
    </source>
</evidence>
<dbReference type="PROSITE" id="PS50294">
    <property type="entry name" value="WD_REPEATS_REGION"/>
    <property type="match status" value="2"/>
</dbReference>